<feature type="region of interest" description="Sigma-70 factor domain-3" evidence="5">
    <location>
        <begin position="247"/>
        <end position="323"/>
    </location>
</feature>
<dbReference type="FunFam" id="1.10.601.10:FF:000001">
    <property type="entry name" value="RNA polymerase sigma factor SigA"/>
    <property type="match status" value="1"/>
</dbReference>
<proteinExistence type="inferred from homology"/>
<dbReference type="InterPro" id="IPR000943">
    <property type="entry name" value="RNA_pol_sigma70"/>
</dbReference>
<dbReference type="HAMAP" id="MF_00963">
    <property type="entry name" value="Sigma70_RpoD_SigA"/>
    <property type="match status" value="1"/>
</dbReference>
<feature type="compositionally biased region" description="Acidic residues" evidence="6">
    <location>
        <begin position="67"/>
        <end position="77"/>
    </location>
</feature>
<dbReference type="Proteomes" id="UP000307000">
    <property type="component" value="Chromosome"/>
</dbReference>
<dbReference type="FunFam" id="1.10.601.10:FF:000003">
    <property type="entry name" value="RNA polymerase sigma factor SigA"/>
    <property type="match status" value="1"/>
</dbReference>
<evidence type="ECO:0000313" key="9">
    <source>
        <dbReference type="EMBL" id="QCY47528.1"/>
    </source>
</evidence>
<accession>A0A5B7WU27</accession>
<keyword evidence="5" id="KW-0963">Cytoplasm</keyword>
<feature type="region of interest" description="Sigma-70 factor domain-4" evidence="5">
    <location>
        <begin position="336"/>
        <end position="389"/>
    </location>
</feature>
<comment type="subunit">
    <text evidence="5">Interacts transiently with the RNA polymerase catalytic core.</text>
</comment>
<dbReference type="NCBIfam" id="TIGR02393">
    <property type="entry name" value="RpoD_Cterm"/>
    <property type="match status" value="1"/>
</dbReference>
<dbReference type="Pfam" id="PF04539">
    <property type="entry name" value="Sigma70_r3"/>
    <property type="match status" value="1"/>
</dbReference>
<feature type="region of interest" description="Disordered" evidence="6">
    <location>
        <begin position="1"/>
        <end position="77"/>
    </location>
</feature>
<dbReference type="NCBIfam" id="NF004561">
    <property type="entry name" value="PRK05901.1-3"/>
    <property type="match status" value="1"/>
</dbReference>
<dbReference type="FunFam" id="1.10.10.10:FF:000004">
    <property type="entry name" value="RNA polymerase sigma factor SigA"/>
    <property type="match status" value="1"/>
</dbReference>
<dbReference type="InterPro" id="IPR050239">
    <property type="entry name" value="Sigma-70_RNA_pol_init_factors"/>
</dbReference>
<dbReference type="Gene3D" id="1.10.601.10">
    <property type="entry name" value="RNA Polymerase Primary Sigma Factor"/>
    <property type="match status" value="2"/>
</dbReference>
<dbReference type="InterPro" id="IPR013325">
    <property type="entry name" value="RNA_pol_sigma_r2"/>
</dbReference>
<feature type="domain" description="RNA polymerase sigma-70" evidence="8">
    <location>
        <begin position="361"/>
        <end position="387"/>
    </location>
</feature>
<dbReference type="GO" id="GO:0016987">
    <property type="term" value="F:sigma factor activity"/>
    <property type="evidence" value="ECO:0007669"/>
    <property type="project" value="UniProtKB-UniRule"/>
</dbReference>
<feature type="domain" description="RNA polymerase sigma-70" evidence="7">
    <location>
        <begin position="192"/>
        <end position="205"/>
    </location>
</feature>
<evidence type="ECO:0000256" key="5">
    <source>
        <dbReference type="HAMAP-Rule" id="MF_00963"/>
    </source>
</evidence>
<dbReference type="InterPro" id="IPR036388">
    <property type="entry name" value="WH-like_DNA-bd_sf"/>
</dbReference>
<keyword evidence="3 5" id="KW-0238">DNA-binding</keyword>
<evidence type="ECO:0000259" key="8">
    <source>
        <dbReference type="PROSITE" id="PS00716"/>
    </source>
</evidence>
<dbReference type="FunFam" id="1.10.10.10:FF:000002">
    <property type="entry name" value="RNA polymerase sigma factor SigA"/>
    <property type="match status" value="1"/>
</dbReference>
<dbReference type="Pfam" id="PF00140">
    <property type="entry name" value="Sigma70_r1_2"/>
    <property type="match status" value="1"/>
</dbReference>
<keyword evidence="1 5" id="KW-0805">Transcription regulation</keyword>
<dbReference type="InterPro" id="IPR028630">
    <property type="entry name" value="Sigma70_RpoD"/>
</dbReference>
<dbReference type="CDD" id="cd06171">
    <property type="entry name" value="Sigma70_r4"/>
    <property type="match status" value="1"/>
</dbReference>
<dbReference type="GO" id="GO:0003677">
    <property type="term" value="F:DNA binding"/>
    <property type="evidence" value="ECO:0007669"/>
    <property type="project" value="UniProtKB-UniRule"/>
</dbReference>
<evidence type="ECO:0000256" key="3">
    <source>
        <dbReference type="ARBA" id="ARBA00023125"/>
    </source>
</evidence>
<dbReference type="PRINTS" id="PR00046">
    <property type="entry name" value="SIGMA70FCT"/>
</dbReference>
<dbReference type="PROSITE" id="PS00715">
    <property type="entry name" value="SIGMA70_1"/>
    <property type="match status" value="1"/>
</dbReference>
<dbReference type="GO" id="GO:0005737">
    <property type="term" value="C:cytoplasm"/>
    <property type="evidence" value="ECO:0007669"/>
    <property type="project" value="UniProtKB-SubCell"/>
</dbReference>
<gene>
    <name evidence="9" type="primary">rpoD</name>
    <name evidence="5" type="synonym">sigA</name>
    <name evidence="9" type="ORF">GcLGCM259_1810</name>
</gene>
<dbReference type="GO" id="GO:0006352">
    <property type="term" value="P:DNA-templated transcription initiation"/>
    <property type="evidence" value="ECO:0007669"/>
    <property type="project" value="UniProtKB-UniRule"/>
</dbReference>
<keyword evidence="4 5" id="KW-0804">Transcription</keyword>
<dbReference type="InterPro" id="IPR012760">
    <property type="entry name" value="RNA_pol_sigma_RpoD_C"/>
</dbReference>
<dbReference type="InterPro" id="IPR014284">
    <property type="entry name" value="RNA_pol_sigma-70_dom"/>
</dbReference>
<feature type="DNA-binding region" description="H-T-H motif" evidence="5">
    <location>
        <begin position="362"/>
        <end position="381"/>
    </location>
</feature>
<evidence type="ECO:0000256" key="4">
    <source>
        <dbReference type="ARBA" id="ARBA00023163"/>
    </source>
</evidence>
<evidence type="ECO:0000259" key="7">
    <source>
        <dbReference type="PROSITE" id="PS00715"/>
    </source>
</evidence>
<evidence type="ECO:0000256" key="6">
    <source>
        <dbReference type="SAM" id="MobiDB-lite"/>
    </source>
</evidence>
<keyword evidence="2 5" id="KW-0731">Sigma factor</keyword>
<dbReference type="RefSeq" id="WP_138178008.1">
    <property type="nucleotide sequence ID" value="NZ_BAAAGL010000016.1"/>
</dbReference>
<dbReference type="PANTHER" id="PTHR30603:SF59">
    <property type="entry name" value="RNA POLYMERASE PRINCIPAL SIGMA FACTOR HRDA"/>
    <property type="match status" value="1"/>
</dbReference>
<dbReference type="InterPro" id="IPR007627">
    <property type="entry name" value="RNA_pol_sigma70_r2"/>
</dbReference>
<name>A0A5B7WU27_9MICC</name>
<dbReference type="InterPro" id="IPR007624">
    <property type="entry name" value="RNA_pol_sigma70_r3"/>
</dbReference>
<dbReference type="InterPro" id="IPR009042">
    <property type="entry name" value="RNA_pol_sigma70_r1_2"/>
</dbReference>
<sequence length="401" mass="44628">MSSTETNAKRKAANATAAEEANAKAVAEKPVAKKRATKAKASSKAAGKASEEVVDNEEQTEAQTDNAETEEKTEDDSVGFVISSSEDDAPQQQVMVAGATADPVKDYLKQIGKVALLNAEQEVDLALRIEAGLFAQDKLNKDDGSMDQRLRWDYEQIIHDGKIAKNHLLEANLRLVVSLAKRYTGRGMLFLDLIQEGNLGLIRAVEKFDYTKGFKFSTYATWWIRQAITRAMADQARTIRIPVHMVEVINKLARVQRQMLQDLGREPTPEELAKELDMTPEKVVEVQKYGREPISLHTPLGEDGDSEFGDLIEDSEAVVPADAVSFTLLQEQLHSVLDTLSEREAGVVAMRFGLTDGQPKTLDEIGKVYGVTRERIRQIESKTMSKLRHPSRSQVLRDYLD</sequence>
<dbReference type="InterPro" id="IPR007630">
    <property type="entry name" value="RNA_pol_sigma70_r4"/>
</dbReference>
<protein>
    <recommendedName>
        <fullName evidence="5">RNA polymerase sigma factor SigA</fullName>
    </recommendedName>
</protein>
<dbReference type="SUPFAM" id="SSF88659">
    <property type="entry name" value="Sigma3 and sigma4 domains of RNA polymerase sigma factors"/>
    <property type="match status" value="2"/>
</dbReference>
<evidence type="ECO:0000313" key="10">
    <source>
        <dbReference type="Proteomes" id="UP000307000"/>
    </source>
</evidence>
<dbReference type="AlphaFoldDB" id="A0A5B7WU27"/>
<keyword evidence="10" id="KW-1185">Reference proteome</keyword>
<comment type="similarity">
    <text evidence="5">Belongs to the sigma-70 factor family. RpoD/SigA subfamily.</text>
</comment>
<dbReference type="NCBIfam" id="TIGR02937">
    <property type="entry name" value="sigma70-ECF"/>
    <property type="match status" value="1"/>
</dbReference>
<dbReference type="Gene3D" id="1.10.10.10">
    <property type="entry name" value="Winged helix-like DNA-binding domain superfamily/Winged helix DNA-binding domain"/>
    <property type="match status" value="2"/>
</dbReference>
<dbReference type="KEGG" id="gcr:GcLGCM259_1810"/>
<dbReference type="Pfam" id="PF04542">
    <property type="entry name" value="Sigma70_r2"/>
    <property type="match status" value="1"/>
</dbReference>
<comment type="subcellular location">
    <subcellularLocation>
        <location evidence="5">Cytoplasm</location>
    </subcellularLocation>
</comment>
<evidence type="ECO:0000256" key="1">
    <source>
        <dbReference type="ARBA" id="ARBA00023015"/>
    </source>
</evidence>
<dbReference type="InterPro" id="IPR013324">
    <property type="entry name" value="RNA_pol_sigma_r3/r4-like"/>
</dbReference>
<feature type="compositionally biased region" description="Low complexity" evidence="6">
    <location>
        <begin position="13"/>
        <end position="25"/>
    </location>
</feature>
<comment type="function">
    <text evidence="5">Sigma factors are initiation factors that promote the attachment of RNA polymerase to specific initiation sites and are then released. This sigma factor is the primary sigma factor during exponential growth.</text>
</comment>
<dbReference type="Pfam" id="PF04545">
    <property type="entry name" value="Sigma70_r4"/>
    <property type="match status" value="1"/>
</dbReference>
<feature type="region of interest" description="Sigma-70 factor domain-2" evidence="5">
    <location>
        <begin position="168"/>
        <end position="238"/>
    </location>
</feature>
<dbReference type="EMBL" id="CP034412">
    <property type="protein sequence ID" value="QCY47528.1"/>
    <property type="molecule type" value="Genomic_DNA"/>
</dbReference>
<dbReference type="PROSITE" id="PS00716">
    <property type="entry name" value="SIGMA70_2"/>
    <property type="match status" value="1"/>
</dbReference>
<dbReference type="PANTHER" id="PTHR30603">
    <property type="entry name" value="RNA POLYMERASE SIGMA FACTOR RPO"/>
    <property type="match status" value="1"/>
</dbReference>
<reference evidence="9 10" key="1">
    <citation type="submission" date="2018-12" db="EMBL/GenBank/DDBJ databases">
        <title>Complete Genome Sequence of Glutamicibacter creatinolyticus strain LGCM259,isolated from an abscess of a 12-year-old mare in Italy.</title>
        <authorList>
            <person name="Santos R.G."/>
            <person name="Silva A.L."/>
            <person name="Seyffert N."/>
            <person name="Castro T.L.P."/>
            <person name="Attili A.R."/>
            <person name="Rifici C."/>
            <person name="Mazzullo G."/>
            <person name="Brenig B."/>
            <person name="Venanzi F."/>
            <person name="Azevedo V."/>
        </authorList>
    </citation>
    <scope>NUCLEOTIDE SEQUENCE [LARGE SCALE GENOMIC DNA]</scope>
    <source>
        <strain evidence="9 10">LGCM 259</strain>
    </source>
</reference>
<feature type="compositionally biased region" description="Low complexity" evidence="6">
    <location>
        <begin position="39"/>
        <end position="48"/>
    </location>
</feature>
<feature type="short sequence motif" description="Interaction with polymerase core subunit RpoC" evidence="5">
    <location>
        <begin position="192"/>
        <end position="195"/>
    </location>
</feature>
<dbReference type="SUPFAM" id="SSF88946">
    <property type="entry name" value="Sigma2 domain of RNA polymerase sigma factors"/>
    <property type="match status" value="1"/>
</dbReference>
<evidence type="ECO:0000256" key="2">
    <source>
        <dbReference type="ARBA" id="ARBA00023082"/>
    </source>
</evidence>
<organism evidence="9 10">
    <name type="scientific">Glutamicibacter creatinolyticus</name>
    <dbReference type="NCBI Taxonomy" id="162496"/>
    <lineage>
        <taxon>Bacteria</taxon>
        <taxon>Bacillati</taxon>
        <taxon>Actinomycetota</taxon>
        <taxon>Actinomycetes</taxon>
        <taxon>Micrococcales</taxon>
        <taxon>Micrococcaceae</taxon>
        <taxon>Glutamicibacter</taxon>
    </lineage>
</organism>